<evidence type="ECO:0000256" key="5">
    <source>
        <dbReference type="RuleBase" id="RU004508"/>
    </source>
</evidence>
<evidence type="ECO:0000313" key="6">
    <source>
        <dbReference type="EMBL" id="NNG67954.1"/>
    </source>
</evidence>
<evidence type="ECO:0000256" key="4">
    <source>
        <dbReference type="PIRSR" id="PIRSR000390-2"/>
    </source>
</evidence>
<comment type="similarity">
    <text evidence="2 5">Belongs to the DegT/DnrJ/EryC1 family.</text>
</comment>
<comment type="caution">
    <text evidence="6">The sequence shown here is derived from an EMBL/GenBank/DDBJ whole genome shotgun (WGS) entry which is preliminary data.</text>
</comment>
<dbReference type="RefSeq" id="WP_170271661.1">
    <property type="nucleotide sequence ID" value="NZ_JABEQB010000048.1"/>
</dbReference>
<dbReference type="InterPro" id="IPR015421">
    <property type="entry name" value="PyrdxlP-dep_Trfase_major"/>
</dbReference>
<dbReference type="GO" id="GO:0030170">
    <property type="term" value="F:pyridoxal phosphate binding"/>
    <property type="evidence" value="ECO:0007669"/>
    <property type="project" value="TreeGrafter"/>
</dbReference>
<keyword evidence="6" id="KW-0808">Transferase</keyword>
<dbReference type="PANTHER" id="PTHR30244:SF9">
    <property type="entry name" value="PROTEIN RV3402C"/>
    <property type="match status" value="1"/>
</dbReference>
<dbReference type="GO" id="GO:0000271">
    <property type="term" value="P:polysaccharide biosynthetic process"/>
    <property type="evidence" value="ECO:0007669"/>
    <property type="project" value="TreeGrafter"/>
</dbReference>
<protein>
    <submittedName>
        <fullName evidence="6">DegT/DnrJ/EryC1/StrS family aminotransferase</fullName>
    </submittedName>
</protein>
<evidence type="ECO:0000256" key="1">
    <source>
        <dbReference type="ARBA" id="ARBA00022898"/>
    </source>
</evidence>
<dbReference type="PIRSF" id="PIRSF000390">
    <property type="entry name" value="PLP_StrS"/>
    <property type="match status" value="1"/>
</dbReference>
<evidence type="ECO:0000256" key="2">
    <source>
        <dbReference type="ARBA" id="ARBA00037999"/>
    </source>
</evidence>
<keyword evidence="1 4" id="KW-0663">Pyridoxal phosphate</keyword>
<dbReference type="InterPro" id="IPR000653">
    <property type="entry name" value="DegT/StrS_aminotransferase"/>
</dbReference>
<organism evidence="6 7">
    <name type="scientific">Caldanaerobacter subterraneus</name>
    <dbReference type="NCBI Taxonomy" id="911092"/>
    <lineage>
        <taxon>Bacteria</taxon>
        <taxon>Bacillati</taxon>
        <taxon>Bacillota</taxon>
        <taxon>Clostridia</taxon>
        <taxon>Thermoanaerobacterales</taxon>
        <taxon>Thermoanaerobacteraceae</taxon>
        <taxon>Caldanaerobacter</taxon>
    </lineage>
</organism>
<feature type="modified residue" description="N6-(pyridoxal phosphate)lysine" evidence="4">
    <location>
        <position position="182"/>
    </location>
</feature>
<gene>
    <name evidence="6" type="ORF">HKI81_12295</name>
</gene>
<name>A0A7Y2L910_9THEO</name>
<dbReference type="Proteomes" id="UP000529861">
    <property type="component" value="Unassembled WGS sequence"/>
</dbReference>
<accession>A0A7Y2L910</accession>
<feature type="active site" description="Proton acceptor" evidence="3">
    <location>
        <position position="182"/>
    </location>
</feature>
<evidence type="ECO:0000256" key="3">
    <source>
        <dbReference type="PIRSR" id="PIRSR000390-1"/>
    </source>
</evidence>
<keyword evidence="6" id="KW-0032">Aminotransferase</keyword>
<dbReference type="PANTHER" id="PTHR30244">
    <property type="entry name" value="TRANSAMINASE"/>
    <property type="match status" value="1"/>
</dbReference>
<dbReference type="InterPro" id="IPR015424">
    <property type="entry name" value="PyrdxlP-dep_Trfase"/>
</dbReference>
<dbReference type="Pfam" id="PF01041">
    <property type="entry name" value="DegT_DnrJ_EryC1"/>
    <property type="match status" value="1"/>
</dbReference>
<proteinExistence type="inferred from homology"/>
<dbReference type="SUPFAM" id="SSF53383">
    <property type="entry name" value="PLP-dependent transferases"/>
    <property type="match status" value="1"/>
</dbReference>
<dbReference type="CDD" id="cd00616">
    <property type="entry name" value="AHBA_syn"/>
    <property type="match status" value="1"/>
</dbReference>
<dbReference type="EMBL" id="JABEQB010000048">
    <property type="protein sequence ID" value="NNG67954.1"/>
    <property type="molecule type" value="Genomic_DNA"/>
</dbReference>
<dbReference type="AlphaFoldDB" id="A0A7Y2L910"/>
<reference evidence="6 7" key="1">
    <citation type="submission" date="2020-04" db="EMBL/GenBank/DDBJ databases">
        <title>Draft genome sequence of Caldanaerobacter sunterraneus. strain 1523vc isolated from Griffin hot spring, Kamchatka, Russia.</title>
        <authorList>
            <person name="Toshchakov S.V."/>
            <person name="Podosokorskaya O.A."/>
            <person name="Kublanov I.V."/>
            <person name="Korzhenkov A."/>
            <person name="Patrushev M.V."/>
        </authorList>
    </citation>
    <scope>NUCLEOTIDE SEQUENCE [LARGE SCALE GENOMIC DNA]</scope>
    <source>
        <strain evidence="6 7">1523vc</strain>
    </source>
</reference>
<dbReference type="GO" id="GO:0008483">
    <property type="term" value="F:transaminase activity"/>
    <property type="evidence" value="ECO:0007669"/>
    <property type="project" value="UniProtKB-KW"/>
</dbReference>
<dbReference type="Gene3D" id="3.40.640.10">
    <property type="entry name" value="Type I PLP-dependent aspartate aminotransferase-like (Major domain)"/>
    <property type="match status" value="1"/>
</dbReference>
<evidence type="ECO:0000313" key="7">
    <source>
        <dbReference type="Proteomes" id="UP000529861"/>
    </source>
</evidence>
<sequence>MINVTRSILPDINKYHSMLEKIWETRWLTNNGDYLAELEKRLEERFETNCTIVSNGTIAIMIALELFDFPIGSEIIVTPFTFIATVSSIIWQKYKPVFVDIEPGTYNINPNLIEEKITPNTVAILAVHVFGNPCDIDKIDEIAKKHNLKVIYDAAHCFDVMYNDKSVYKFGDISIASFHATKVFHTIEGGALFSDNFELIQKAKRLRNFGFDEQTQIIDVGMNAKMNEFQAAMGLLNLEIVDEEIKKRQRIVNLYKELLKDMPVEFQKMNPHITRYNYIYMPVLFETMGMRDKVYEILKEKGYNTRKYFYPSLNRIFSNVSCPVSEDISSRILHLPLYGALEEEHVRNICLIIENTIKGEEL</sequence>